<evidence type="ECO:0000256" key="1">
    <source>
        <dbReference type="SAM" id="MobiDB-lite"/>
    </source>
</evidence>
<dbReference type="EMBL" id="JANIBM010000017">
    <property type="protein sequence ID" value="MCQ8182192.1"/>
    <property type="molecule type" value="Genomic_DNA"/>
</dbReference>
<proteinExistence type="predicted"/>
<feature type="compositionally biased region" description="Low complexity" evidence="1">
    <location>
        <begin position="151"/>
        <end position="168"/>
    </location>
</feature>
<evidence type="ECO:0000313" key="3">
    <source>
        <dbReference type="Proteomes" id="UP001524569"/>
    </source>
</evidence>
<reference evidence="2 3" key="1">
    <citation type="submission" date="2022-07" db="EMBL/GenBank/DDBJ databases">
        <title>Methylomonas rivi sp. nov., Methylomonas rosea sp. nov., Methylomonas aureus sp. nov. and Methylomonas subterranea sp. nov., four novel methanotrophs isolated from a freshwater creek and the deep terrestrial subsurface.</title>
        <authorList>
            <person name="Abin C."/>
            <person name="Sankaranarayanan K."/>
            <person name="Garner C."/>
            <person name="Sindelar R."/>
            <person name="Kotary K."/>
            <person name="Garner R."/>
            <person name="Barclay S."/>
            <person name="Lawson P."/>
            <person name="Krumholz L."/>
        </authorList>
    </citation>
    <scope>NUCLEOTIDE SEQUENCE [LARGE SCALE GENOMIC DNA]</scope>
    <source>
        <strain evidence="2 3">SURF-1</strain>
    </source>
</reference>
<protein>
    <submittedName>
        <fullName evidence="2">Uncharacterized protein</fullName>
    </submittedName>
</protein>
<dbReference type="RefSeq" id="WP_256611483.1">
    <property type="nucleotide sequence ID" value="NZ_JANIBM010000017.1"/>
</dbReference>
<name>A0ABT1UIX1_9GAMM</name>
<feature type="region of interest" description="Disordered" evidence="1">
    <location>
        <begin position="145"/>
        <end position="179"/>
    </location>
</feature>
<gene>
    <name evidence="2" type="ORF">NP603_13805</name>
</gene>
<dbReference type="Proteomes" id="UP001524569">
    <property type="component" value="Unassembled WGS sequence"/>
</dbReference>
<accession>A0ABT1UIX1</accession>
<organism evidence="2 3">
    <name type="scientific">Methylomonas aurea</name>
    <dbReference type="NCBI Taxonomy" id="2952224"/>
    <lineage>
        <taxon>Bacteria</taxon>
        <taxon>Pseudomonadati</taxon>
        <taxon>Pseudomonadota</taxon>
        <taxon>Gammaproteobacteria</taxon>
        <taxon>Methylococcales</taxon>
        <taxon>Methylococcaceae</taxon>
        <taxon>Methylomonas</taxon>
    </lineage>
</organism>
<evidence type="ECO:0000313" key="2">
    <source>
        <dbReference type="EMBL" id="MCQ8182192.1"/>
    </source>
</evidence>
<keyword evidence="3" id="KW-1185">Reference proteome</keyword>
<comment type="caution">
    <text evidence="2">The sequence shown here is derived from an EMBL/GenBank/DDBJ whole genome shotgun (WGS) entry which is preliminary data.</text>
</comment>
<sequence>MQKRDFIQQAVLTFLPQTKNAETGKWDTALAIAMAEKLWDQLSQRGYGDPNKQGPRDIPRAYDQLAKYPIMKAAFDLFWAAFDYKQGRDRAAARWLQMGELPKQEYDRIVQAAKREAAQRKNLPEGRAAKMAEGWLTERRWLDGAETTTDQAQKQQSQREQQLRQINQDLAHAKRMADDTGDPYWIGEIEKLTEQLRQMRNAHD</sequence>